<keyword evidence="3" id="KW-0175">Coiled coil</keyword>
<dbReference type="InterPro" id="IPR005632">
    <property type="entry name" value="Chaperone_Skp"/>
</dbReference>
<protein>
    <recommendedName>
        <fullName evidence="7">OmpH family outer membrane protein</fullName>
    </recommendedName>
</protein>
<evidence type="ECO:0008006" key="7">
    <source>
        <dbReference type="Google" id="ProtNLM"/>
    </source>
</evidence>
<name>A0ABN8F3H0_9BACT</name>
<reference evidence="5" key="1">
    <citation type="submission" date="2021-12" db="EMBL/GenBank/DDBJ databases">
        <authorList>
            <person name="Rodrigo-Torres L."/>
            <person name="Arahal R. D."/>
            <person name="Lucena T."/>
        </authorList>
    </citation>
    <scope>NUCLEOTIDE SEQUENCE</scope>
    <source>
        <strain evidence="5">CECT 8419</strain>
    </source>
</reference>
<feature type="chain" id="PRO_5047120302" description="OmpH family outer membrane protein" evidence="4">
    <location>
        <begin position="23"/>
        <end position="166"/>
    </location>
</feature>
<accession>A0ABN8F3H0</accession>
<dbReference type="Proteomes" id="UP000837803">
    <property type="component" value="Unassembled WGS sequence"/>
</dbReference>
<feature type="coiled-coil region" evidence="3">
    <location>
        <begin position="38"/>
        <end position="102"/>
    </location>
</feature>
<evidence type="ECO:0000256" key="4">
    <source>
        <dbReference type="SAM" id="SignalP"/>
    </source>
</evidence>
<comment type="caution">
    <text evidence="5">The sequence shown here is derived from an EMBL/GenBank/DDBJ whole genome shotgun (WGS) entry which is preliminary data.</text>
</comment>
<dbReference type="InterPro" id="IPR024930">
    <property type="entry name" value="Skp_dom_sf"/>
</dbReference>
<dbReference type="RefSeq" id="WP_238749505.1">
    <property type="nucleotide sequence ID" value="NZ_CAKLPZ010000001.1"/>
</dbReference>
<dbReference type="Pfam" id="PF03938">
    <property type="entry name" value="OmpH"/>
    <property type="match status" value="1"/>
</dbReference>
<gene>
    <name evidence="5" type="ORF">LEM8419_00614</name>
</gene>
<evidence type="ECO:0000313" key="6">
    <source>
        <dbReference type="Proteomes" id="UP000837803"/>
    </source>
</evidence>
<organism evidence="5 6">
    <name type="scientific">Neolewinella maritima</name>
    <dbReference type="NCBI Taxonomy" id="1383882"/>
    <lineage>
        <taxon>Bacteria</taxon>
        <taxon>Pseudomonadati</taxon>
        <taxon>Bacteroidota</taxon>
        <taxon>Saprospiria</taxon>
        <taxon>Saprospirales</taxon>
        <taxon>Lewinellaceae</taxon>
        <taxon>Neolewinella</taxon>
    </lineage>
</organism>
<dbReference type="Gene3D" id="3.30.910.20">
    <property type="entry name" value="Skp domain"/>
    <property type="match status" value="1"/>
</dbReference>
<comment type="similarity">
    <text evidence="1">Belongs to the Skp family.</text>
</comment>
<dbReference type="EMBL" id="CAKLPZ010000001">
    <property type="protein sequence ID" value="CAH0999316.1"/>
    <property type="molecule type" value="Genomic_DNA"/>
</dbReference>
<proteinExistence type="inferred from homology"/>
<evidence type="ECO:0000313" key="5">
    <source>
        <dbReference type="EMBL" id="CAH0999316.1"/>
    </source>
</evidence>
<sequence>MPRILLLAVFAFLSVASLSAQKYGHLNFAILISEMPGTKAAEAELDAYNNQLVAQGEKMVADLKTRVQEIEAQREELAPVKLRELQAELTAERDRIVQYEQQMGVDVERKRQELLGPIIKQARDAVKAVAQEGGYQLIFDTSRFNTVLYGQDSDDIMPLVKAKLGI</sequence>
<dbReference type="PANTHER" id="PTHR35089">
    <property type="entry name" value="CHAPERONE PROTEIN SKP"/>
    <property type="match status" value="1"/>
</dbReference>
<evidence type="ECO:0000256" key="1">
    <source>
        <dbReference type="ARBA" id="ARBA00009091"/>
    </source>
</evidence>
<keyword evidence="2 4" id="KW-0732">Signal</keyword>
<dbReference type="SUPFAM" id="SSF111384">
    <property type="entry name" value="OmpH-like"/>
    <property type="match status" value="1"/>
</dbReference>
<evidence type="ECO:0000256" key="2">
    <source>
        <dbReference type="ARBA" id="ARBA00022729"/>
    </source>
</evidence>
<dbReference type="PANTHER" id="PTHR35089:SF1">
    <property type="entry name" value="CHAPERONE PROTEIN SKP"/>
    <property type="match status" value="1"/>
</dbReference>
<evidence type="ECO:0000256" key="3">
    <source>
        <dbReference type="SAM" id="Coils"/>
    </source>
</evidence>
<keyword evidence="6" id="KW-1185">Reference proteome</keyword>
<dbReference type="SMART" id="SM00935">
    <property type="entry name" value="OmpH"/>
    <property type="match status" value="1"/>
</dbReference>
<feature type="signal peptide" evidence="4">
    <location>
        <begin position="1"/>
        <end position="22"/>
    </location>
</feature>